<dbReference type="InterPro" id="IPR025159">
    <property type="entry name" value="AbiEi_N"/>
</dbReference>
<name>A0ABP8WJY2_9ACTN</name>
<accession>A0ABP8WJY2</accession>
<evidence type="ECO:0000313" key="2">
    <source>
        <dbReference type="EMBL" id="GAA4691164.1"/>
    </source>
</evidence>
<proteinExistence type="predicted"/>
<keyword evidence="3" id="KW-1185">Reference proteome</keyword>
<dbReference type="InterPro" id="IPR011335">
    <property type="entry name" value="Restrct_endonuc-II-like"/>
</dbReference>
<feature type="domain" description="AbiEi antitoxin N-terminal" evidence="1">
    <location>
        <begin position="25"/>
        <end position="62"/>
    </location>
</feature>
<sequence length="326" mass="36179">MPGMKITHILERGVLDAHDPVPDDGPFTLATALDAGLTRRNLTDLAREGILRRPIRGIYVLTQAGDSLALRAACLRLVAPPDAVVVDRHAGWLLGADMVLAPGEHLALRPLSLYRPSGHGRLRNQICASGERMLSDRDVVELHGLRVTTALRTACDLGRVRWTDQAIAGMDALARLGTFSRNELIQEIERFRGHRFVTTARAVALLVDGRSESPGESVLRLRCHESHLRSMTPQVSVYDGDVFVARLDLADQAQMLAAEYDGLEWHSTATQLERDRRRREAVQDLGWIVKAFTSADVFGPQRVVDSVLAEARREARRRRGLNVWGT</sequence>
<dbReference type="EMBL" id="BAABIM010000003">
    <property type="protein sequence ID" value="GAA4691164.1"/>
    <property type="molecule type" value="Genomic_DNA"/>
</dbReference>
<dbReference type="Pfam" id="PF13338">
    <property type="entry name" value="AbiEi_4"/>
    <property type="match status" value="1"/>
</dbReference>
<evidence type="ECO:0000313" key="3">
    <source>
        <dbReference type="Proteomes" id="UP001500621"/>
    </source>
</evidence>
<protein>
    <recommendedName>
        <fullName evidence="1">AbiEi antitoxin N-terminal domain-containing protein</fullName>
    </recommendedName>
</protein>
<dbReference type="Proteomes" id="UP001500621">
    <property type="component" value="Unassembled WGS sequence"/>
</dbReference>
<reference evidence="3" key="1">
    <citation type="journal article" date="2019" name="Int. J. Syst. Evol. Microbiol.">
        <title>The Global Catalogue of Microorganisms (GCM) 10K type strain sequencing project: providing services to taxonomists for standard genome sequencing and annotation.</title>
        <authorList>
            <consortium name="The Broad Institute Genomics Platform"/>
            <consortium name="The Broad Institute Genome Sequencing Center for Infectious Disease"/>
            <person name="Wu L."/>
            <person name="Ma J."/>
        </authorList>
    </citation>
    <scope>NUCLEOTIDE SEQUENCE [LARGE SCALE GENOMIC DNA]</scope>
    <source>
        <strain evidence="3">JCM 18127</strain>
    </source>
</reference>
<organism evidence="2 3">
    <name type="scientific">Nocardioides nanhaiensis</name>
    <dbReference type="NCBI Taxonomy" id="1476871"/>
    <lineage>
        <taxon>Bacteria</taxon>
        <taxon>Bacillati</taxon>
        <taxon>Actinomycetota</taxon>
        <taxon>Actinomycetes</taxon>
        <taxon>Propionibacteriales</taxon>
        <taxon>Nocardioidaceae</taxon>
        <taxon>Nocardioides</taxon>
    </lineage>
</organism>
<comment type="caution">
    <text evidence="2">The sequence shown here is derived from an EMBL/GenBank/DDBJ whole genome shotgun (WGS) entry which is preliminary data.</text>
</comment>
<dbReference type="SUPFAM" id="SSF52980">
    <property type="entry name" value="Restriction endonuclease-like"/>
    <property type="match status" value="1"/>
</dbReference>
<gene>
    <name evidence="2" type="ORF">GCM10023226_31310</name>
</gene>
<evidence type="ECO:0000259" key="1">
    <source>
        <dbReference type="Pfam" id="PF13338"/>
    </source>
</evidence>
<dbReference type="Gene3D" id="3.40.960.10">
    <property type="entry name" value="VSR Endonuclease"/>
    <property type="match status" value="1"/>
</dbReference>